<organism evidence="4 5">
    <name type="scientific">Paenibacillus gyeongsangnamensis</name>
    <dbReference type="NCBI Taxonomy" id="3388067"/>
    <lineage>
        <taxon>Bacteria</taxon>
        <taxon>Bacillati</taxon>
        <taxon>Bacillota</taxon>
        <taxon>Bacilli</taxon>
        <taxon>Bacillales</taxon>
        <taxon>Paenibacillaceae</taxon>
        <taxon>Paenibacillus</taxon>
    </lineage>
</organism>
<sequence>MEQTFMKLIGEFGYLGIFAALSLGIIGLPFPDEILMTFVGYMVHQGMLSYELSLLSACLGAICGVSVSYFLGMKLGLPFLRKVGPYIFITADKIEKSQVLFQKYGFFLIFVSYYVTGLRHIAAYLAGISRMKFRYYMLVAYTGASLWCFVFITAGKILGNHWRRMQEFMDQIGVFVPTLIAVMVIAALVAFKIKRSKAKRKESETEQQGGGSMEA</sequence>
<proteinExistence type="inferred from homology"/>
<accession>A0ABT4QFL7</accession>
<keyword evidence="2" id="KW-0812">Transmembrane</keyword>
<comment type="caution">
    <text evidence="4">The sequence shown here is derived from an EMBL/GenBank/DDBJ whole genome shotgun (WGS) entry which is preliminary data.</text>
</comment>
<keyword evidence="2" id="KW-1133">Transmembrane helix</keyword>
<evidence type="ECO:0000259" key="3">
    <source>
        <dbReference type="Pfam" id="PF09335"/>
    </source>
</evidence>
<dbReference type="Proteomes" id="UP001527882">
    <property type="component" value="Unassembled WGS sequence"/>
</dbReference>
<dbReference type="InterPro" id="IPR051311">
    <property type="entry name" value="DedA_domain"/>
</dbReference>
<feature type="transmembrane region" description="Helical" evidence="2">
    <location>
        <begin position="138"/>
        <end position="159"/>
    </location>
</feature>
<reference evidence="4 5" key="1">
    <citation type="submission" date="2022-12" db="EMBL/GenBank/DDBJ databases">
        <title>Draft genome sequence of Paenibacillus sp. dW9.</title>
        <authorList>
            <person name="Choi E.-W."/>
            <person name="Kim D.-U."/>
        </authorList>
    </citation>
    <scope>NUCLEOTIDE SEQUENCE [LARGE SCALE GENOMIC DNA]</scope>
    <source>
        <strain evidence="5">dW9</strain>
    </source>
</reference>
<dbReference type="RefSeq" id="WP_269884177.1">
    <property type="nucleotide sequence ID" value="NZ_JAQAGZ010000018.1"/>
</dbReference>
<feature type="domain" description="VTT" evidence="3">
    <location>
        <begin position="30"/>
        <end position="155"/>
    </location>
</feature>
<comment type="similarity">
    <text evidence="1">Belongs to the DedA family.</text>
</comment>
<dbReference type="PANTHER" id="PTHR42709">
    <property type="entry name" value="ALKALINE PHOSPHATASE LIKE PROTEIN"/>
    <property type="match status" value="1"/>
</dbReference>
<evidence type="ECO:0000313" key="4">
    <source>
        <dbReference type="EMBL" id="MCZ8515654.1"/>
    </source>
</evidence>
<evidence type="ECO:0000313" key="5">
    <source>
        <dbReference type="Proteomes" id="UP001527882"/>
    </source>
</evidence>
<dbReference type="InterPro" id="IPR032816">
    <property type="entry name" value="VTT_dom"/>
</dbReference>
<dbReference type="EMBL" id="JAQAGZ010000018">
    <property type="protein sequence ID" value="MCZ8515654.1"/>
    <property type="molecule type" value="Genomic_DNA"/>
</dbReference>
<evidence type="ECO:0000256" key="2">
    <source>
        <dbReference type="SAM" id="Phobius"/>
    </source>
</evidence>
<dbReference type="PANTHER" id="PTHR42709:SF9">
    <property type="entry name" value="ALKALINE PHOSPHATASE LIKE PROTEIN"/>
    <property type="match status" value="1"/>
</dbReference>
<gene>
    <name evidence="4" type="ORF">O9H85_25235</name>
</gene>
<dbReference type="Pfam" id="PF09335">
    <property type="entry name" value="VTT_dom"/>
    <property type="match status" value="1"/>
</dbReference>
<keyword evidence="5" id="KW-1185">Reference proteome</keyword>
<evidence type="ECO:0000256" key="1">
    <source>
        <dbReference type="ARBA" id="ARBA00010792"/>
    </source>
</evidence>
<name>A0ABT4QFL7_9BACL</name>
<protein>
    <submittedName>
        <fullName evidence="4">DedA family protein</fullName>
    </submittedName>
</protein>
<keyword evidence="2" id="KW-0472">Membrane</keyword>
<feature type="transmembrane region" description="Helical" evidence="2">
    <location>
        <begin position="12"/>
        <end position="31"/>
    </location>
</feature>
<feature type="transmembrane region" description="Helical" evidence="2">
    <location>
        <begin position="104"/>
        <end position="126"/>
    </location>
</feature>
<feature type="transmembrane region" description="Helical" evidence="2">
    <location>
        <begin position="52"/>
        <end position="71"/>
    </location>
</feature>
<feature type="transmembrane region" description="Helical" evidence="2">
    <location>
        <begin position="171"/>
        <end position="191"/>
    </location>
</feature>